<reference evidence="2" key="1">
    <citation type="journal article" date="2021" name="Proc. Natl. Acad. Sci. U.S.A.">
        <title>A Catalog of Tens of Thousands of Viruses from Human Metagenomes Reveals Hidden Associations with Chronic Diseases.</title>
        <authorList>
            <person name="Tisza M.J."/>
            <person name="Buck C.B."/>
        </authorList>
    </citation>
    <scope>NUCLEOTIDE SEQUENCE</scope>
    <source>
        <strain evidence="2">CtQkk2</strain>
    </source>
</reference>
<keyword evidence="1" id="KW-0812">Transmembrane</keyword>
<evidence type="ECO:0000313" key="2">
    <source>
        <dbReference type="EMBL" id="DAE25517.1"/>
    </source>
</evidence>
<proteinExistence type="predicted"/>
<organism evidence="2">
    <name type="scientific">Microviridae sp. ctQkk2</name>
    <dbReference type="NCBI Taxonomy" id="2826734"/>
    <lineage>
        <taxon>Viruses</taxon>
        <taxon>Monodnaviria</taxon>
        <taxon>Sangervirae</taxon>
        <taxon>Phixviricota</taxon>
        <taxon>Malgrandaviricetes</taxon>
        <taxon>Petitvirales</taxon>
        <taxon>Microviridae</taxon>
    </lineage>
</organism>
<dbReference type="EMBL" id="BK015799">
    <property type="protein sequence ID" value="DAE25517.1"/>
    <property type="molecule type" value="Genomic_DNA"/>
</dbReference>
<keyword evidence="1" id="KW-1133">Transmembrane helix</keyword>
<protein>
    <submittedName>
        <fullName evidence="2">Uncharacterized protein</fullName>
    </submittedName>
</protein>
<feature type="transmembrane region" description="Helical" evidence="1">
    <location>
        <begin position="21"/>
        <end position="41"/>
    </location>
</feature>
<sequence>MAECFFRFISTRAHAHVIAHMHARFLLFYYLLVVVVVVGSVEMLNTINFYP</sequence>
<name>A0A8S5R3G7_9VIRU</name>
<accession>A0A8S5R3G7</accession>
<evidence type="ECO:0000256" key="1">
    <source>
        <dbReference type="SAM" id="Phobius"/>
    </source>
</evidence>
<keyword evidence="1" id="KW-0472">Membrane</keyword>